<feature type="compositionally biased region" description="Gly residues" evidence="1">
    <location>
        <begin position="8"/>
        <end position="20"/>
    </location>
</feature>
<sequence>MTYPPQPGQGGWDQRGGWGQQTGQQPGSQPFPQQGVQYPGPQQGGGFPGQQPQAYAGYGYPPQQGFAQQYPGYGQPPKKKSPLPWIFGGLGALLVIGVVITLVVVFTGGPGDPKPVAQRAVTMMNEKDFAGLQSISCEQQSQQLQEAIDVMQGKGGQVEQLKSLGLSDSDIEKFIDAMRFDVRLGEVRTTGADKATAQITGEISFEGSGTIAGLDLSSAPSQEIDERFNLVVEDGSWKLC</sequence>
<keyword evidence="4" id="KW-1185">Reference proteome</keyword>
<protein>
    <recommendedName>
        <fullName evidence="5">DUF4878 domain-containing protein</fullName>
    </recommendedName>
</protein>
<evidence type="ECO:0000256" key="1">
    <source>
        <dbReference type="SAM" id="MobiDB-lite"/>
    </source>
</evidence>
<keyword evidence="2" id="KW-0472">Membrane</keyword>
<accession>A0ABW2LMX1</accession>
<reference evidence="4" key="1">
    <citation type="journal article" date="2019" name="Int. J. Syst. Evol. Microbiol.">
        <title>The Global Catalogue of Microorganisms (GCM) 10K type strain sequencing project: providing services to taxonomists for standard genome sequencing and annotation.</title>
        <authorList>
            <consortium name="The Broad Institute Genomics Platform"/>
            <consortium name="The Broad Institute Genome Sequencing Center for Infectious Disease"/>
            <person name="Wu L."/>
            <person name="Ma J."/>
        </authorList>
    </citation>
    <scope>NUCLEOTIDE SEQUENCE [LARGE SCALE GENOMIC DNA]</scope>
    <source>
        <strain evidence="4">WLHS5</strain>
    </source>
</reference>
<proteinExistence type="predicted"/>
<dbReference type="Proteomes" id="UP001596504">
    <property type="component" value="Unassembled WGS sequence"/>
</dbReference>
<keyword evidence="2" id="KW-0812">Transmembrane</keyword>
<feature type="transmembrane region" description="Helical" evidence="2">
    <location>
        <begin position="85"/>
        <end position="106"/>
    </location>
</feature>
<organism evidence="3 4">
    <name type="scientific">Saccharopolyspora griseoalba</name>
    <dbReference type="NCBI Taxonomy" id="1431848"/>
    <lineage>
        <taxon>Bacteria</taxon>
        <taxon>Bacillati</taxon>
        <taxon>Actinomycetota</taxon>
        <taxon>Actinomycetes</taxon>
        <taxon>Pseudonocardiales</taxon>
        <taxon>Pseudonocardiaceae</taxon>
        <taxon>Saccharopolyspora</taxon>
    </lineage>
</organism>
<evidence type="ECO:0000313" key="3">
    <source>
        <dbReference type="EMBL" id="MFC7342703.1"/>
    </source>
</evidence>
<dbReference type="RefSeq" id="WP_380668873.1">
    <property type="nucleotide sequence ID" value="NZ_JBHTCJ010000007.1"/>
</dbReference>
<gene>
    <name evidence="3" type="ORF">ACFQRI_14970</name>
</gene>
<feature type="compositionally biased region" description="Low complexity" evidence="1">
    <location>
        <begin position="21"/>
        <end position="41"/>
    </location>
</feature>
<name>A0ABW2LMX1_9PSEU</name>
<dbReference type="EMBL" id="JBHTCJ010000007">
    <property type="protein sequence ID" value="MFC7342703.1"/>
    <property type="molecule type" value="Genomic_DNA"/>
</dbReference>
<keyword evidence="2" id="KW-1133">Transmembrane helix</keyword>
<feature type="region of interest" description="Disordered" evidence="1">
    <location>
        <begin position="1"/>
        <end position="61"/>
    </location>
</feature>
<evidence type="ECO:0000256" key="2">
    <source>
        <dbReference type="SAM" id="Phobius"/>
    </source>
</evidence>
<evidence type="ECO:0008006" key="5">
    <source>
        <dbReference type="Google" id="ProtNLM"/>
    </source>
</evidence>
<comment type="caution">
    <text evidence="3">The sequence shown here is derived from an EMBL/GenBank/DDBJ whole genome shotgun (WGS) entry which is preliminary data.</text>
</comment>
<evidence type="ECO:0000313" key="4">
    <source>
        <dbReference type="Proteomes" id="UP001596504"/>
    </source>
</evidence>